<gene>
    <name evidence="1" type="ORF">M513_12705</name>
</gene>
<evidence type="ECO:0000313" key="1">
    <source>
        <dbReference type="EMBL" id="KFD46402.1"/>
    </source>
</evidence>
<accession>A0A085LN56</accession>
<dbReference type="AlphaFoldDB" id="A0A085LN56"/>
<reference evidence="1 2" key="1">
    <citation type="journal article" date="2014" name="Nat. Genet.">
        <title>Genome and transcriptome of the porcine whipworm Trichuris suis.</title>
        <authorList>
            <person name="Jex A.R."/>
            <person name="Nejsum P."/>
            <person name="Schwarz E.M."/>
            <person name="Hu L."/>
            <person name="Young N.D."/>
            <person name="Hall R.S."/>
            <person name="Korhonen P.K."/>
            <person name="Liao S."/>
            <person name="Thamsborg S."/>
            <person name="Xia J."/>
            <person name="Xu P."/>
            <person name="Wang S."/>
            <person name="Scheerlinck J.P."/>
            <person name="Hofmann A."/>
            <person name="Sternberg P.W."/>
            <person name="Wang J."/>
            <person name="Gasser R.B."/>
        </authorList>
    </citation>
    <scope>NUCLEOTIDE SEQUENCE [LARGE SCALE GENOMIC DNA]</scope>
    <source>
        <strain evidence="1">DCEP-RM93M</strain>
    </source>
</reference>
<name>A0A085LN56_9BILA</name>
<proteinExistence type="predicted"/>
<dbReference type="Proteomes" id="UP000030764">
    <property type="component" value="Unassembled WGS sequence"/>
</dbReference>
<dbReference type="EMBL" id="KL363373">
    <property type="protein sequence ID" value="KFD46402.1"/>
    <property type="molecule type" value="Genomic_DNA"/>
</dbReference>
<protein>
    <submittedName>
        <fullName evidence="1">Uncharacterized protein</fullName>
    </submittedName>
</protein>
<sequence length="79" mass="8612">MITAVEDAWFANACRPPESISSCSRHLANRPSTIGVTVFNKKMEPSPGYGPSLLGRAPVITVPKEFSERLSVLAHDRSE</sequence>
<keyword evidence="2" id="KW-1185">Reference proteome</keyword>
<evidence type="ECO:0000313" key="2">
    <source>
        <dbReference type="Proteomes" id="UP000030764"/>
    </source>
</evidence>
<organism evidence="1 2">
    <name type="scientific">Trichuris suis</name>
    <name type="common">pig whipworm</name>
    <dbReference type="NCBI Taxonomy" id="68888"/>
    <lineage>
        <taxon>Eukaryota</taxon>
        <taxon>Metazoa</taxon>
        <taxon>Ecdysozoa</taxon>
        <taxon>Nematoda</taxon>
        <taxon>Enoplea</taxon>
        <taxon>Dorylaimia</taxon>
        <taxon>Trichinellida</taxon>
        <taxon>Trichuridae</taxon>
        <taxon>Trichuris</taxon>
    </lineage>
</organism>